<dbReference type="SUPFAM" id="SSF47413">
    <property type="entry name" value="lambda repressor-like DNA-binding domains"/>
    <property type="match status" value="1"/>
</dbReference>
<evidence type="ECO:0000313" key="5">
    <source>
        <dbReference type="Proteomes" id="UP000282892"/>
    </source>
</evidence>
<dbReference type="RefSeq" id="WP_127487854.1">
    <property type="nucleotide sequence ID" value="NZ_CP022572.1"/>
</dbReference>
<dbReference type="PROSITE" id="PS50943">
    <property type="entry name" value="HTH_CROC1"/>
    <property type="match status" value="1"/>
</dbReference>
<evidence type="ECO:0000256" key="1">
    <source>
        <dbReference type="ARBA" id="ARBA00023125"/>
    </source>
</evidence>
<gene>
    <name evidence="4" type="ORF">CHR53_18320</name>
</gene>
<dbReference type="SUPFAM" id="SSF47406">
    <property type="entry name" value="SinR repressor dimerisation domain-like"/>
    <property type="match status" value="1"/>
</dbReference>
<evidence type="ECO:0000259" key="2">
    <source>
        <dbReference type="PROSITE" id="PS50943"/>
    </source>
</evidence>
<feature type="domain" description="HTH cro/C1-type" evidence="2">
    <location>
        <begin position="6"/>
        <end position="61"/>
    </location>
</feature>
<dbReference type="InterPro" id="IPR036281">
    <property type="entry name" value="SinR/SinI_dimer_dom_sf"/>
</dbReference>
<dbReference type="InterPro" id="IPR050807">
    <property type="entry name" value="TransReg_Diox_bact_type"/>
</dbReference>
<dbReference type="SMART" id="SM00530">
    <property type="entry name" value="HTH_XRE"/>
    <property type="match status" value="1"/>
</dbReference>
<keyword evidence="1" id="KW-0238">DNA-binding</keyword>
<dbReference type="InterPro" id="IPR010981">
    <property type="entry name" value="SinR/SinI_dimer_dom"/>
</dbReference>
<dbReference type="InterPro" id="IPR001387">
    <property type="entry name" value="Cro/C1-type_HTH"/>
</dbReference>
<reference evidence="4 5" key="1">
    <citation type="submission" date="2017-07" db="EMBL/GenBank/DDBJ databases">
        <title>The complete genome sequence of Bacillus mesonae strain H20-5, an efficient strain improving plant abiotic stress resistance.</title>
        <authorList>
            <person name="Kim S.Y."/>
            <person name="Song H."/>
            <person name="Sang M.K."/>
            <person name="Weon H.-Y."/>
            <person name="Song J."/>
        </authorList>
    </citation>
    <scope>NUCLEOTIDE SEQUENCE [LARGE SCALE GENOMIC DNA]</scope>
    <source>
        <strain evidence="4 5">H20-5</strain>
    </source>
</reference>
<dbReference type="AlphaFoldDB" id="A0A3Q9QXY9"/>
<dbReference type="GO" id="GO:0003700">
    <property type="term" value="F:DNA-binding transcription factor activity"/>
    <property type="evidence" value="ECO:0007669"/>
    <property type="project" value="TreeGrafter"/>
</dbReference>
<sequence length="119" mass="13867">MIGKRIKILREKMGLSITELASRADVSKSYISQIERGAQSNPSLQFLRKIAVPLETNIEFFLEDSESNESLEIQLDDEWKALIQAAINNGLQKEDFRRFLSYIKFQSWLEKQENQKTNK</sequence>
<feature type="domain" description="Sin" evidence="3">
    <location>
        <begin position="66"/>
        <end position="104"/>
    </location>
</feature>
<proteinExistence type="predicted"/>
<dbReference type="Pfam" id="PF01381">
    <property type="entry name" value="HTH_3"/>
    <property type="match status" value="1"/>
</dbReference>
<dbReference type="GO" id="GO:0003677">
    <property type="term" value="F:DNA binding"/>
    <property type="evidence" value="ECO:0007669"/>
    <property type="project" value="UniProtKB-KW"/>
</dbReference>
<dbReference type="GO" id="GO:0005829">
    <property type="term" value="C:cytosol"/>
    <property type="evidence" value="ECO:0007669"/>
    <property type="project" value="TreeGrafter"/>
</dbReference>
<dbReference type="Proteomes" id="UP000282892">
    <property type="component" value="Chromosome"/>
</dbReference>
<dbReference type="EMBL" id="CP022572">
    <property type="protein sequence ID" value="AZU63051.1"/>
    <property type="molecule type" value="Genomic_DNA"/>
</dbReference>
<dbReference type="Pfam" id="PF08671">
    <property type="entry name" value="SinI"/>
    <property type="match status" value="1"/>
</dbReference>
<accession>A0A3Q9QXY9</accession>
<evidence type="ECO:0000313" key="4">
    <source>
        <dbReference type="EMBL" id="AZU63051.1"/>
    </source>
</evidence>
<evidence type="ECO:0000259" key="3">
    <source>
        <dbReference type="PROSITE" id="PS51500"/>
    </source>
</evidence>
<keyword evidence="5" id="KW-1185">Reference proteome</keyword>
<protein>
    <submittedName>
        <fullName evidence="4">Transcriptional regulator</fullName>
    </submittedName>
</protein>
<dbReference type="OrthoDB" id="1859224at2"/>
<dbReference type="KEGG" id="nmk:CHR53_18320"/>
<dbReference type="InterPro" id="IPR010982">
    <property type="entry name" value="Lambda_DNA-bd_dom_sf"/>
</dbReference>
<dbReference type="PANTHER" id="PTHR46797:SF1">
    <property type="entry name" value="METHYLPHOSPHONATE SYNTHASE"/>
    <property type="match status" value="1"/>
</dbReference>
<dbReference type="PROSITE" id="PS51500">
    <property type="entry name" value="SIN"/>
    <property type="match status" value="1"/>
</dbReference>
<dbReference type="STRING" id="1193713.GCA_001636315_00500"/>
<dbReference type="PANTHER" id="PTHR46797">
    <property type="entry name" value="HTH-TYPE TRANSCRIPTIONAL REGULATOR"/>
    <property type="match status" value="1"/>
</dbReference>
<dbReference type="CDD" id="cd00093">
    <property type="entry name" value="HTH_XRE"/>
    <property type="match status" value="1"/>
</dbReference>
<dbReference type="GO" id="GO:0046983">
    <property type="term" value="F:protein dimerization activity"/>
    <property type="evidence" value="ECO:0007669"/>
    <property type="project" value="InterPro"/>
</dbReference>
<dbReference type="Gene3D" id="1.10.260.40">
    <property type="entry name" value="lambda repressor-like DNA-binding domains"/>
    <property type="match status" value="1"/>
</dbReference>
<name>A0A3Q9QXY9_9BACI</name>
<organism evidence="4 5">
    <name type="scientific">Neobacillus mesonae</name>
    <dbReference type="NCBI Taxonomy" id="1193713"/>
    <lineage>
        <taxon>Bacteria</taxon>
        <taxon>Bacillati</taxon>
        <taxon>Bacillota</taxon>
        <taxon>Bacilli</taxon>
        <taxon>Bacillales</taxon>
        <taxon>Bacillaceae</taxon>
        <taxon>Neobacillus</taxon>
    </lineage>
</organism>